<organism evidence="2 3">
    <name type="scientific">Allorhodopirellula solitaria</name>
    <dbReference type="NCBI Taxonomy" id="2527987"/>
    <lineage>
        <taxon>Bacteria</taxon>
        <taxon>Pseudomonadati</taxon>
        <taxon>Planctomycetota</taxon>
        <taxon>Planctomycetia</taxon>
        <taxon>Pirellulales</taxon>
        <taxon>Pirellulaceae</taxon>
        <taxon>Allorhodopirellula</taxon>
    </lineage>
</organism>
<keyword evidence="3" id="KW-1185">Reference proteome</keyword>
<dbReference type="RefSeq" id="WP_146393089.1">
    <property type="nucleotide sequence ID" value="NZ_SJPK01000013.1"/>
</dbReference>
<proteinExistence type="predicted"/>
<feature type="transmembrane region" description="Helical" evidence="1">
    <location>
        <begin position="98"/>
        <end position="116"/>
    </location>
</feature>
<gene>
    <name evidence="2" type="ORF">CA85_42320</name>
</gene>
<reference evidence="2 3" key="1">
    <citation type="submission" date="2019-02" db="EMBL/GenBank/DDBJ databases">
        <title>Deep-cultivation of Planctomycetes and their phenomic and genomic characterization uncovers novel biology.</title>
        <authorList>
            <person name="Wiegand S."/>
            <person name="Jogler M."/>
            <person name="Boedeker C."/>
            <person name="Pinto D."/>
            <person name="Vollmers J."/>
            <person name="Rivas-Marin E."/>
            <person name="Kohn T."/>
            <person name="Peeters S.H."/>
            <person name="Heuer A."/>
            <person name="Rast P."/>
            <person name="Oberbeckmann S."/>
            <person name="Bunk B."/>
            <person name="Jeske O."/>
            <person name="Meyerdierks A."/>
            <person name="Storesund J.E."/>
            <person name="Kallscheuer N."/>
            <person name="Luecker S."/>
            <person name="Lage O.M."/>
            <person name="Pohl T."/>
            <person name="Merkel B.J."/>
            <person name="Hornburger P."/>
            <person name="Mueller R.-W."/>
            <person name="Bruemmer F."/>
            <person name="Labrenz M."/>
            <person name="Spormann A.M."/>
            <person name="Op Den Camp H."/>
            <person name="Overmann J."/>
            <person name="Amann R."/>
            <person name="Jetten M.S.M."/>
            <person name="Mascher T."/>
            <person name="Medema M.H."/>
            <person name="Devos D.P."/>
            <person name="Kaster A.-K."/>
            <person name="Ovreas L."/>
            <person name="Rohde M."/>
            <person name="Galperin M.Y."/>
            <person name="Jogler C."/>
        </authorList>
    </citation>
    <scope>NUCLEOTIDE SEQUENCE [LARGE SCALE GENOMIC DNA]</scope>
    <source>
        <strain evidence="2 3">CA85</strain>
    </source>
</reference>
<feature type="transmembrane region" description="Helical" evidence="1">
    <location>
        <begin position="33"/>
        <end position="52"/>
    </location>
</feature>
<comment type="caution">
    <text evidence="2">The sequence shown here is derived from an EMBL/GenBank/DDBJ whole genome shotgun (WGS) entry which is preliminary data.</text>
</comment>
<evidence type="ECO:0000313" key="3">
    <source>
        <dbReference type="Proteomes" id="UP000318053"/>
    </source>
</evidence>
<dbReference type="Proteomes" id="UP000318053">
    <property type="component" value="Unassembled WGS sequence"/>
</dbReference>
<evidence type="ECO:0000313" key="2">
    <source>
        <dbReference type="EMBL" id="TWT56419.1"/>
    </source>
</evidence>
<keyword evidence="1" id="KW-0472">Membrane</keyword>
<dbReference type="OrthoDB" id="267447at2"/>
<feature type="transmembrane region" description="Helical" evidence="1">
    <location>
        <begin position="64"/>
        <end position="86"/>
    </location>
</feature>
<keyword evidence="1" id="KW-0812">Transmembrane</keyword>
<protein>
    <submittedName>
        <fullName evidence="2">Uncharacterized protein</fullName>
    </submittedName>
</protein>
<sequence length="282" mass="30573">MTDIYIAIAVMSLVCCLAATFTSRYAYTSKGQLVMLCMACSVLAAVYFQFYGSGQLMWARLVPLSAAIIYTNLAAVFAALAAGWAWRLPKIPAWRRAIMVALLGAMSLAAIIWPLLSIALRPPPQGGEEWEDGVAMQTSWATCSPAAAATLLSAEGIEVDESDLVPLCLTDSSGTPTLGLYRGIKLMAQRNNRRVEVLDESLEQLIAKDDWPVLLAVELPYGVDDRRYADQWGWIPGMGHSVVAVGTTADGGVLIADPSVGLERWTADDLQILWHGKGMRLH</sequence>
<dbReference type="EMBL" id="SJPK01000013">
    <property type="protein sequence ID" value="TWT56419.1"/>
    <property type="molecule type" value="Genomic_DNA"/>
</dbReference>
<accession>A0A5C5X1E2</accession>
<evidence type="ECO:0000256" key="1">
    <source>
        <dbReference type="SAM" id="Phobius"/>
    </source>
</evidence>
<dbReference type="AlphaFoldDB" id="A0A5C5X1E2"/>
<name>A0A5C5X1E2_9BACT</name>
<dbReference type="Gene3D" id="3.90.70.10">
    <property type="entry name" value="Cysteine proteinases"/>
    <property type="match status" value="1"/>
</dbReference>
<feature type="transmembrane region" description="Helical" evidence="1">
    <location>
        <begin position="6"/>
        <end position="26"/>
    </location>
</feature>
<keyword evidence="1" id="KW-1133">Transmembrane helix</keyword>